<evidence type="ECO:0000256" key="1">
    <source>
        <dbReference type="SAM" id="MobiDB-lite"/>
    </source>
</evidence>
<dbReference type="Gene3D" id="2.40.70.10">
    <property type="entry name" value="Acid Proteases"/>
    <property type="match status" value="1"/>
</dbReference>
<evidence type="ECO:0000313" key="3">
    <source>
        <dbReference type="Proteomes" id="UP001249851"/>
    </source>
</evidence>
<dbReference type="SUPFAM" id="SSF50630">
    <property type="entry name" value="Acid proteases"/>
    <property type="match status" value="1"/>
</dbReference>
<dbReference type="EMBL" id="JARQWQ010000042">
    <property type="protein sequence ID" value="KAK2558928.1"/>
    <property type="molecule type" value="Genomic_DNA"/>
</dbReference>
<dbReference type="CDD" id="cd05481">
    <property type="entry name" value="retropepsin_like_LTR_1"/>
    <property type="match status" value="1"/>
</dbReference>
<organism evidence="2 3">
    <name type="scientific">Acropora cervicornis</name>
    <name type="common">Staghorn coral</name>
    <dbReference type="NCBI Taxonomy" id="6130"/>
    <lineage>
        <taxon>Eukaryota</taxon>
        <taxon>Metazoa</taxon>
        <taxon>Cnidaria</taxon>
        <taxon>Anthozoa</taxon>
        <taxon>Hexacorallia</taxon>
        <taxon>Scleractinia</taxon>
        <taxon>Astrocoeniina</taxon>
        <taxon>Acroporidae</taxon>
        <taxon>Acropora</taxon>
    </lineage>
</organism>
<sequence>MKAKTCEFGTLHDSLIKDRIVCGIDNNSVRERLLCNTELTLEVAINTVRAVETSKSQIETLTNSALEAAAINFGRKQNQKTKPPLRKQPPKLTEQKQSKKLCGRCGSHHKPRECKAFGTTCHRCQGKNHFAHMCFTKSPNSDHQKLHEVGQQSDTETDEDFFLGELESSQKDKNELFTNLNVNDENIRFKIDTYAQCNVIPEHAFEKLRKKPSLQTNKVTLTAYGGVRVPIKGICTMKIKHNNQNIDVKFFVVAVDKAQPLIGLQTCRDCELISINNNVSAVIAKETEILDEYQDLFAGLGLVDGEFHIELRDDAKPTIHPFSHHTGILETSLVKPTVFCSKEDS</sequence>
<dbReference type="InterPro" id="IPR021109">
    <property type="entry name" value="Peptidase_aspartic_dom_sf"/>
</dbReference>
<feature type="compositionally biased region" description="Basic residues" evidence="1">
    <location>
        <begin position="77"/>
        <end position="89"/>
    </location>
</feature>
<proteinExistence type="predicted"/>
<feature type="region of interest" description="Disordered" evidence="1">
    <location>
        <begin position="73"/>
        <end position="95"/>
    </location>
</feature>
<accession>A0AAD9QCX5</accession>
<name>A0AAD9QCX5_ACRCE</name>
<reference evidence="2" key="2">
    <citation type="journal article" date="2023" name="Science">
        <title>Genomic signatures of disease resistance in endangered staghorn corals.</title>
        <authorList>
            <person name="Vollmer S.V."/>
            <person name="Selwyn J.D."/>
            <person name="Despard B.A."/>
            <person name="Roesel C.L."/>
        </authorList>
    </citation>
    <scope>NUCLEOTIDE SEQUENCE</scope>
    <source>
        <strain evidence="2">K2</strain>
    </source>
</reference>
<protein>
    <submittedName>
        <fullName evidence="2">Uncharacterized protein</fullName>
    </submittedName>
</protein>
<dbReference type="Proteomes" id="UP001249851">
    <property type="component" value="Unassembled WGS sequence"/>
</dbReference>
<dbReference type="AlphaFoldDB" id="A0AAD9QCX5"/>
<dbReference type="PANTHER" id="PTHR37984">
    <property type="entry name" value="PROTEIN CBG26694"/>
    <property type="match status" value="1"/>
</dbReference>
<dbReference type="InterPro" id="IPR050951">
    <property type="entry name" value="Retrovirus_Pol_polyprotein"/>
</dbReference>
<evidence type="ECO:0000313" key="2">
    <source>
        <dbReference type="EMBL" id="KAK2558928.1"/>
    </source>
</evidence>
<comment type="caution">
    <text evidence="2">The sequence shown here is derived from an EMBL/GenBank/DDBJ whole genome shotgun (WGS) entry which is preliminary data.</text>
</comment>
<gene>
    <name evidence="2" type="ORF">P5673_018546</name>
</gene>
<keyword evidence="3" id="KW-1185">Reference proteome</keyword>
<reference evidence="2" key="1">
    <citation type="journal article" date="2023" name="G3 (Bethesda)">
        <title>Whole genome assembly and annotation of the endangered Caribbean coral Acropora cervicornis.</title>
        <authorList>
            <person name="Selwyn J.D."/>
            <person name="Vollmer S.V."/>
        </authorList>
    </citation>
    <scope>NUCLEOTIDE SEQUENCE</scope>
    <source>
        <strain evidence="2">K2</strain>
    </source>
</reference>
<dbReference type="PANTHER" id="PTHR37984:SF8">
    <property type="entry name" value="CCHC-TYPE DOMAIN-CONTAINING PROTEIN"/>
    <property type="match status" value="1"/>
</dbReference>